<dbReference type="SUPFAM" id="SSF55347">
    <property type="entry name" value="Glyceraldehyde-3-phosphate dehydrogenase-like, C-terminal domain"/>
    <property type="match status" value="1"/>
</dbReference>
<dbReference type="Gene3D" id="3.40.50.720">
    <property type="entry name" value="NAD(P)-binding Rossmann-like Domain"/>
    <property type="match status" value="1"/>
</dbReference>
<comment type="caution">
    <text evidence="5">The sequence shown here is derived from an EMBL/GenBank/DDBJ whole genome shotgun (WGS) entry which is preliminary data.</text>
</comment>
<dbReference type="InterPro" id="IPR036291">
    <property type="entry name" value="NAD(P)-bd_dom_sf"/>
</dbReference>
<organism evidence="5 6">
    <name type="scientific">Labrys wisconsinensis</name>
    <dbReference type="NCBI Taxonomy" id="425677"/>
    <lineage>
        <taxon>Bacteria</taxon>
        <taxon>Pseudomonadati</taxon>
        <taxon>Pseudomonadota</taxon>
        <taxon>Alphaproteobacteria</taxon>
        <taxon>Hyphomicrobiales</taxon>
        <taxon>Xanthobacteraceae</taxon>
        <taxon>Labrys</taxon>
    </lineage>
</organism>
<feature type="domain" description="Gfo/Idh/MocA-like oxidoreductase N-terminal" evidence="3">
    <location>
        <begin position="2"/>
        <end position="115"/>
    </location>
</feature>
<reference evidence="5 6" key="1">
    <citation type="submission" date="2023-07" db="EMBL/GenBank/DDBJ databases">
        <title>Genomic Encyclopedia of Type Strains, Phase IV (KMG-IV): sequencing the most valuable type-strain genomes for metagenomic binning, comparative biology and taxonomic classification.</title>
        <authorList>
            <person name="Goeker M."/>
        </authorList>
    </citation>
    <scope>NUCLEOTIDE SEQUENCE [LARGE SCALE GENOMIC DNA]</scope>
    <source>
        <strain evidence="5 6">DSM 19619</strain>
    </source>
</reference>
<evidence type="ECO:0000256" key="1">
    <source>
        <dbReference type="ARBA" id="ARBA00010928"/>
    </source>
</evidence>
<feature type="domain" description="GFO/IDH/MocA-like oxidoreductase" evidence="4">
    <location>
        <begin position="130"/>
        <end position="247"/>
    </location>
</feature>
<dbReference type="EC" id="1.1.1.18" evidence="5"/>
<dbReference type="InterPro" id="IPR000683">
    <property type="entry name" value="Gfo/Idh/MocA-like_OxRdtase_N"/>
</dbReference>
<dbReference type="GO" id="GO:0050112">
    <property type="term" value="F:inositol 2-dehydrogenase (NAD+) activity"/>
    <property type="evidence" value="ECO:0007669"/>
    <property type="project" value="UniProtKB-EC"/>
</dbReference>
<dbReference type="RefSeq" id="WP_307274709.1">
    <property type="nucleotide sequence ID" value="NZ_JAUSVX010000006.1"/>
</dbReference>
<comment type="similarity">
    <text evidence="1">Belongs to the Gfo/Idh/MocA family.</text>
</comment>
<dbReference type="Proteomes" id="UP001242480">
    <property type="component" value="Unassembled WGS sequence"/>
</dbReference>
<sequence length="332" mass="35108">MIRFGLVGLGRIGAIHARNIDAHPRAVLAAVSDPDAARAARVAEKTGCRASGLEELLSDDTIDAVVIASPTVHHAGQAIAAARAGKAVLCEKPLSLDLDSAKACAAAVAACGTPFMIALNKRFDPTVVDLAARLRRGAIGRVELISLIGKDPEPPPDGFIPTSGGLFRDMMIHDIDLALFLAGEPPVEIWATGAVHVSDAFTRANDFDTAAVIMKTRSGVIMTQTLSRRTTFGFDQRIEVHGSEGLLRTGNHPVGHVEQWGRAGIVGPTFEHSFLERYAASYAAELDAFVTCLEEKRPPMLNAAHAVAIQAIADAITDAARSGAPGRVRFET</sequence>
<dbReference type="EMBL" id="JAUSVX010000006">
    <property type="protein sequence ID" value="MDQ0470608.1"/>
    <property type="molecule type" value="Genomic_DNA"/>
</dbReference>
<dbReference type="SUPFAM" id="SSF51735">
    <property type="entry name" value="NAD(P)-binding Rossmann-fold domains"/>
    <property type="match status" value="1"/>
</dbReference>
<dbReference type="Pfam" id="PF22725">
    <property type="entry name" value="GFO_IDH_MocA_C3"/>
    <property type="match status" value="1"/>
</dbReference>
<accession>A0ABU0JB07</accession>
<dbReference type="Pfam" id="PF01408">
    <property type="entry name" value="GFO_IDH_MocA"/>
    <property type="match status" value="1"/>
</dbReference>
<gene>
    <name evidence="5" type="ORF">QO011_003627</name>
</gene>
<dbReference type="Gene3D" id="3.30.360.10">
    <property type="entry name" value="Dihydrodipicolinate Reductase, domain 2"/>
    <property type="match status" value="1"/>
</dbReference>
<dbReference type="EC" id="1.1.1.369" evidence="5"/>
<evidence type="ECO:0000313" key="6">
    <source>
        <dbReference type="Proteomes" id="UP001242480"/>
    </source>
</evidence>
<keyword evidence="6" id="KW-1185">Reference proteome</keyword>
<keyword evidence="2 5" id="KW-0560">Oxidoreductase</keyword>
<proteinExistence type="inferred from homology"/>
<dbReference type="PANTHER" id="PTHR42840:SF3">
    <property type="entry name" value="BINDING ROSSMANN FOLD OXIDOREDUCTASE, PUTATIVE (AFU_ORTHOLOGUE AFUA_2G10240)-RELATED"/>
    <property type="match status" value="1"/>
</dbReference>
<evidence type="ECO:0000256" key="2">
    <source>
        <dbReference type="ARBA" id="ARBA00023002"/>
    </source>
</evidence>
<evidence type="ECO:0000313" key="5">
    <source>
        <dbReference type="EMBL" id="MDQ0470608.1"/>
    </source>
</evidence>
<dbReference type="PANTHER" id="PTHR42840">
    <property type="entry name" value="NAD(P)-BINDING ROSSMANN-FOLD SUPERFAMILY PROTEIN-RELATED"/>
    <property type="match status" value="1"/>
</dbReference>
<evidence type="ECO:0000259" key="3">
    <source>
        <dbReference type="Pfam" id="PF01408"/>
    </source>
</evidence>
<name>A0ABU0JB07_9HYPH</name>
<evidence type="ECO:0000259" key="4">
    <source>
        <dbReference type="Pfam" id="PF22725"/>
    </source>
</evidence>
<dbReference type="InterPro" id="IPR055170">
    <property type="entry name" value="GFO_IDH_MocA-like_dom"/>
</dbReference>
<protein>
    <submittedName>
        <fullName evidence="5">Myo-inositol 2-dehydrogenase/D-chiro-inositol 1-dehydrogenase</fullName>
        <ecNumber evidence="5">1.1.1.18</ecNumber>
        <ecNumber evidence="5">1.1.1.369</ecNumber>
    </submittedName>
</protein>